<dbReference type="Proteomes" id="UP000826271">
    <property type="component" value="Unassembled WGS sequence"/>
</dbReference>
<name>A0AAV6WQU1_9LAMI</name>
<dbReference type="EMBL" id="WHWC01000014">
    <property type="protein sequence ID" value="KAG8370174.1"/>
    <property type="molecule type" value="Genomic_DNA"/>
</dbReference>
<reference evidence="2" key="1">
    <citation type="submission" date="2019-10" db="EMBL/GenBank/DDBJ databases">
        <authorList>
            <person name="Zhang R."/>
            <person name="Pan Y."/>
            <person name="Wang J."/>
            <person name="Ma R."/>
            <person name="Yu S."/>
        </authorList>
    </citation>
    <scope>NUCLEOTIDE SEQUENCE</scope>
    <source>
        <strain evidence="2">LA-IB0</strain>
        <tissue evidence="2">Leaf</tissue>
    </source>
</reference>
<dbReference type="PANTHER" id="PTHR17630:SF52">
    <property type="entry name" value="ENDO-1,3-1,4-BETA-D-GLUCANASE-LIKE PROTEIN"/>
    <property type="match status" value="1"/>
</dbReference>
<dbReference type="PANTHER" id="PTHR17630">
    <property type="entry name" value="DIENELACTONE HYDROLASE"/>
    <property type="match status" value="1"/>
</dbReference>
<evidence type="ECO:0000313" key="3">
    <source>
        <dbReference type="Proteomes" id="UP000826271"/>
    </source>
</evidence>
<protein>
    <recommendedName>
        <fullName evidence="1">Dienelactone hydrolase domain-containing protein</fullName>
    </recommendedName>
</protein>
<dbReference type="Pfam" id="PF01738">
    <property type="entry name" value="DLH"/>
    <property type="match status" value="1"/>
</dbReference>
<keyword evidence="3" id="KW-1185">Reference proteome</keyword>
<dbReference type="SUPFAM" id="SSF53474">
    <property type="entry name" value="alpha/beta-Hydrolases"/>
    <property type="match status" value="1"/>
</dbReference>
<dbReference type="GO" id="GO:0016787">
    <property type="term" value="F:hydrolase activity"/>
    <property type="evidence" value="ECO:0007669"/>
    <property type="project" value="InterPro"/>
</dbReference>
<comment type="caution">
    <text evidence="2">The sequence shown here is derived from an EMBL/GenBank/DDBJ whole genome shotgun (WGS) entry which is preliminary data.</text>
</comment>
<gene>
    <name evidence="2" type="ORF">BUALT_Bualt14G0089800</name>
</gene>
<feature type="domain" description="Dienelactone hydrolase" evidence="1">
    <location>
        <begin position="69"/>
        <end position="275"/>
    </location>
</feature>
<dbReference type="InterPro" id="IPR002925">
    <property type="entry name" value="Dienelactn_hydro"/>
</dbReference>
<dbReference type="InterPro" id="IPR029058">
    <property type="entry name" value="AB_hydrolase_fold"/>
</dbReference>
<sequence length="277" mass="30388">MYAVTCSHCTFANYHGIYLNPSKFHLKTIFYPKKKKKEAKMLGPHCTKNPPTLSSTCGSGTVEEIGGLKTYVTGSQHSKLAILLIADAYGYEAPNLRKLADKIAASGFLVVVPDFYYGDPYTPEQYEVGSWIKAHSPDKGCDDAKTVVAALKAKGVSKVGVGGFCWGGMVGVRLAKFDCIDAAILLHPGWITVEEINEVKIPIAILGAEIDNYAPPELLKQLEDVLSAKAEVDSFVKIFPGVCHGWTTRYNDDDESAVKSAEESHLDMLNWFDKYIK</sequence>
<evidence type="ECO:0000259" key="1">
    <source>
        <dbReference type="Pfam" id="PF01738"/>
    </source>
</evidence>
<dbReference type="AlphaFoldDB" id="A0AAV6WQU1"/>
<accession>A0AAV6WQU1</accession>
<organism evidence="2 3">
    <name type="scientific">Buddleja alternifolia</name>
    <dbReference type="NCBI Taxonomy" id="168488"/>
    <lineage>
        <taxon>Eukaryota</taxon>
        <taxon>Viridiplantae</taxon>
        <taxon>Streptophyta</taxon>
        <taxon>Embryophyta</taxon>
        <taxon>Tracheophyta</taxon>
        <taxon>Spermatophyta</taxon>
        <taxon>Magnoliopsida</taxon>
        <taxon>eudicotyledons</taxon>
        <taxon>Gunneridae</taxon>
        <taxon>Pentapetalae</taxon>
        <taxon>asterids</taxon>
        <taxon>lamiids</taxon>
        <taxon>Lamiales</taxon>
        <taxon>Scrophulariaceae</taxon>
        <taxon>Buddlejeae</taxon>
        <taxon>Buddleja</taxon>
    </lineage>
</organism>
<evidence type="ECO:0000313" key="2">
    <source>
        <dbReference type="EMBL" id="KAG8370174.1"/>
    </source>
</evidence>
<dbReference type="Gene3D" id="3.40.50.1820">
    <property type="entry name" value="alpha/beta hydrolase"/>
    <property type="match status" value="1"/>
</dbReference>
<proteinExistence type="predicted"/>